<dbReference type="GO" id="GO:0071973">
    <property type="term" value="P:bacterial-type flagellum-dependent cell motility"/>
    <property type="evidence" value="ECO:0007669"/>
    <property type="project" value="TreeGrafter"/>
</dbReference>
<evidence type="ECO:0000256" key="2">
    <source>
        <dbReference type="ARBA" id="ARBA00008787"/>
    </source>
</evidence>
<dbReference type="InterPro" id="IPR036584">
    <property type="entry name" value="FliS_sf"/>
</dbReference>
<dbReference type="PANTHER" id="PTHR34773">
    <property type="entry name" value="FLAGELLAR SECRETION CHAPERONE FLIS"/>
    <property type="match status" value="1"/>
</dbReference>
<dbReference type="Gene3D" id="1.20.120.340">
    <property type="entry name" value="Flagellar protein FliS"/>
    <property type="match status" value="1"/>
</dbReference>
<name>A0A3Q8SA96_9BACL</name>
<dbReference type="AlphaFoldDB" id="A0A3Q8SA96"/>
<dbReference type="RefSeq" id="WP_125082010.1">
    <property type="nucleotide sequence ID" value="NZ_CP034248.1"/>
</dbReference>
<comment type="subcellular location">
    <subcellularLocation>
        <location evidence="1">Cytoplasm</location>
        <location evidence="1">Cytosol</location>
    </subcellularLocation>
</comment>
<dbReference type="PANTHER" id="PTHR34773:SF1">
    <property type="entry name" value="FLAGELLAR SECRETION CHAPERONE FLIS"/>
    <property type="match status" value="1"/>
</dbReference>
<evidence type="ECO:0000256" key="4">
    <source>
        <dbReference type="ARBA" id="ARBA00022795"/>
    </source>
</evidence>
<keyword evidence="6" id="KW-0282">Flagellum</keyword>
<gene>
    <name evidence="6" type="primary">fliS</name>
    <name evidence="6" type="ORF">EIM92_06625</name>
</gene>
<dbReference type="CDD" id="cd16098">
    <property type="entry name" value="FliS"/>
    <property type="match status" value="1"/>
</dbReference>
<dbReference type="KEGG" id="plen:EIM92_06625"/>
<dbReference type="NCBIfam" id="TIGR00208">
    <property type="entry name" value="fliS"/>
    <property type="match status" value="1"/>
</dbReference>
<evidence type="ECO:0000313" key="6">
    <source>
        <dbReference type="EMBL" id="AZK45916.1"/>
    </source>
</evidence>
<dbReference type="PIRSF" id="PIRSF039090">
    <property type="entry name" value="Flis"/>
    <property type="match status" value="1"/>
</dbReference>
<comment type="similarity">
    <text evidence="2">Belongs to the FliS family.</text>
</comment>
<evidence type="ECO:0000313" key="7">
    <source>
        <dbReference type="Proteomes" id="UP000273145"/>
    </source>
</evidence>
<accession>A0A3Q8SA96</accession>
<proteinExistence type="inferred from homology"/>
<keyword evidence="6" id="KW-0966">Cell projection</keyword>
<dbReference type="EMBL" id="CP034248">
    <property type="protein sequence ID" value="AZK45916.1"/>
    <property type="molecule type" value="Genomic_DNA"/>
</dbReference>
<dbReference type="GO" id="GO:0044780">
    <property type="term" value="P:bacterial-type flagellum assembly"/>
    <property type="evidence" value="ECO:0007669"/>
    <property type="project" value="InterPro"/>
</dbReference>
<keyword evidence="3" id="KW-0963">Cytoplasm</keyword>
<evidence type="ECO:0000256" key="1">
    <source>
        <dbReference type="ARBA" id="ARBA00004514"/>
    </source>
</evidence>
<keyword evidence="4" id="KW-1005">Bacterial flagellum biogenesis</keyword>
<sequence>MQQAVNQYYETQIKTASPEELTLMLYNGCIRFLKQTYIAVENKDFKSKSANITKAINIIDELQATLDMNYEISKNLFSLYEYFKQRLVYASMQLDLDVLQEIIDMVTDLRDTWHEAIKTVKQK</sequence>
<protein>
    <submittedName>
        <fullName evidence="6">Flagellar export chaperone FliS</fullName>
    </submittedName>
</protein>
<reference evidence="6 7" key="1">
    <citation type="submission" date="2018-11" db="EMBL/GenBank/DDBJ databases">
        <title>Genome sequencing of Paenibacillus lentus DSM25539(T).</title>
        <authorList>
            <person name="Kook J.-K."/>
            <person name="Park S.-N."/>
            <person name="Lim Y.K."/>
        </authorList>
    </citation>
    <scope>NUCLEOTIDE SEQUENCE [LARGE SCALE GENOMIC DNA]</scope>
    <source>
        <strain evidence="6 7">DSM 25539</strain>
    </source>
</reference>
<keyword evidence="7" id="KW-1185">Reference proteome</keyword>
<dbReference type="GO" id="GO:0005829">
    <property type="term" value="C:cytosol"/>
    <property type="evidence" value="ECO:0007669"/>
    <property type="project" value="UniProtKB-SubCell"/>
</dbReference>
<dbReference type="InterPro" id="IPR003713">
    <property type="entry name" value="FliS"/>
</dbReference>
<dbReference type="Proteomes" id="UP000273145">
    <property type="component" value="Chromosome"/>
</dbReference>
<evidence type="ECO:0000256" key="5">
    <source>
        <dbReference type="ARBA" id="ARBA00023186"/>
    </source>
</evidence>
<dbReference type="SUPFAM" id="SSF101116">
    <property type="entry name" value="Flagellar export chaperone FliS"/>
    <property type="match status" value="1"/>
</dbReference>
<keyword evidence="6" id="KW-0969">Cilium</keyword>
<evidence type="ECO:0000256" key="3">
    <source>
        <dbReference type="ARBA" id="ARBA00022490"/>
    </source>
</evidence>
<keyword evidence="5" id="KW-0143">Chaperone</keyword>
<organism evidence="6 7">
    <name type="scientific">Paenibacillus lentus</name>
    <dbReference type="NCBI Taxonomy" id="1338368"/>
    <lineage>
        <taxon>Bacteria</taxon>
        <taxon>Bacillati</taxon>
        <taxon>Bacillota</taxon>
        <taxon>Bacilli</taxon>
        <taxon>Bacillales</taxon>
        <taxon>Paenibacillaceae</taxon>
        <taxon>Paenibacillus</taxon>
    </lineage>
</organism>
<dbReference type="Pfam" id="PF02561">
    <property type="entry name" value="FliS"/>
    <property type="match status" value="1"/>
</dbReference>
<dbReference type="OrthoDB" id="1524959at2"/>